<dbReference type="AlphaFoldDB" id="A0A4U8YHQ8"/>
<dbReference type="Gene3D" id="3.40.630.30">
    <property type="match status" value="1"/>
</dbReference>
<dbReference type="InterPro" id="IPR000182">
    <property type="entry name" value="GNAT_dom"/>
</dbReference>
<dbReference type="SUPFAM" id="SSF55729">
    <property type="entry name" value="Acyl-CoA N-acyltransferases (Nat)"/>
    <property type="match status" value="1"/>
</dbReference>
<protein>
    <submittedName>
        <fullName evidence="4">Acyl-coa n-acyltransferase</fullName>
    </submittedName>
</protein>
<reference evidence="4 5" key="1">
    <citation type="submission" date="2019-03" db="EMBL/GenBank/DDBJ databases">
        <authorList>
            <person name="Nijsse B."/>
        </authorList>
    </citation>
    <scope>NUCLEOTIDE SEQUENCE [LARGE SCALE GENOMIC DNA]</scope>
    <source>
        <strain evidence="4">Desulfoluna butyratoxydans MSL71</strain>
    </source>
</reference>
<name>A0A4U8YHQ8_9BACT</name>
<evidence type="ECO:0000259" key="3">
    <source>
        <dbReference type="PROSITE" id="PS51186"/>
    </source>
</evidence>
<evidence type="ECO:0000313" key="4">
    <source>
        <dbReference type="EMBL" id="VFQ42810.1"/>
    </source>
</evidence>
<keyword evidence="5" id="KW-1185">Reference proteome</keyword>
<gene>
    <name evidence="4" type="ORF">MSL71_4310</name>
</gene>
<dbReference type="PANTHER" id="PTHR43877">
    <property type="entry name" value="AMINOALKYLPHOSPHONATE N-ACETYLTRANSFERASE-RELATED-RELATED"/>
    <property type="match status" value="1"/>
</dbReference>
<evidence type="ECO:0000256" key="2">
    <source>
        <dbReference type="ARBA" id="ARBA00023315"/>
    </source>
</evidence>
<dbReference type="Proteomes" id="UP000507962">
    <property type="component" value="Unassembled WGS sequence"/>
</dbReference>
<dbReference type="Pfam" id="PF00583">
    <property type="entry name" value="Acetyltransf_1"/>
    <property type="match status" value="1"/>
</dbReference>
<feature type="domain" description="N-acetyltransferase" evidence="3">
    <location>
        <begin position="18"/>
        <end position="160"/>
    </location>
</feature>
<dbReference type="CDD" id="cd04301">
    <property type="entry name" value="NAT_SF"/>
    <property type="match status" value="1"/>
</dbReference>
<dbReference type="InterPro" id="IPR050832">
    <property type="entry name" value="Bact_Acetyltransf"/>
</dbReference>
<dbReference type="EMBL" id="CAADHO010000001">
    <property type="protein sequence ID" value="VFQ42810.1"/>
    <property type="molecule type" value="Genomic_DNA"/>
</dbReference>
<proteinExistence type="predicted"/>
<keyword evidence="2 4" id="KW-0012">Acyltransferase</keyword>
<dbReference type="PROSITE" id="PS51186">
    <property type="entry name" value="GNAT"/>
    <property type="match status" value="1"/>
</dbReference>
<dbReference type="GO" id="GO:0016747">
    <property type="term" value="F:acyltransferase activity, transferring groups other than amino-acyl groups"/>
    <property type="evidence" value="ECO:0007669"/>
    <property type="project" value="InterPro"/>
</dbReference>
<evidence type="ECO:0000313" key="5">
    <source>
        <dbReference type="Proteomes" id="UP000507962"/>
    </source>
</evidence>
<evidence type="ECO:0000256" key="1">
    <source>
        <dbReference type="ARBA" id="ARBA00022679"/>
    </source>
</evidence>
<dbReference type="InterPro" id="IPR016181">
    <property type="entry name" value="Acyl_CoA_acyltransferase"/>
</dbReference>
<sequence length="160" mass="17570">MEPLAAGSFLLICKGHSMNIRCFTDSDAREVIALWEECGLTVPWNDPQKDIERKLAVKADLFLVGELEGNVVASAMGGYDGHRGSVNYLAVLPRHQKKGFGVALLREVESRLVELGCPKINLMVRDTNEPVISFYEGCGYKQDPVVCIGKRLIPDGAPPK</sequence>
<keyword evidence="1 4" id="KW-0808">Transferase</keyword>
<accession>A0A4U8YHQ8</accession>
<dbReference type="NCBIfam" id="NF002959">
    <property type="entry name" value="PRK03624.1"/>
    <property type="match status" value="1"/>
</dbReference>
<organism evidence="4 5">
    <name type="scientific">Desulfoluna butyratoxydans</name>
    <dbReference type="NCBI Taxonomy" id="231438"/>
    <lineage>
        <taxon>Bacteria</taxon>
        <taxon>Pseudomonadati</taxon>
        <taxon>Thermodesulfobacteriota</taxon>
        <taxon>Desulfobacteria</taxon>
        <taxon>Desulfobacterales</taxon>
        <taxon>Desulfolunaceae</taxon>
        <taxon>Desulfoluna</taxon>
    </lineage>
</organism>